<name>A0A9X3IV16_9BACT</name>
<feature type="region of interest" description="Disordered" evidence="1">
    <location>
        <begin position="255"/>
        <end position="302"/>
    </location>
</feature>
<feature type="compositionally biased region" description="Low complexity" evidence="1">
    <location>
        <begin position="266"/>
        <end position="287"/>
    </location>
</feature>
<protein>
    <submittedName>
        <fullName evidence="2">Uncharacterized protein</fullName>
    </submittedName>
</protein>
<feature type="compositionally biased region" description="Polar residues" evidence="1">
    <location>
        <begin position="174"/>
        <end position="187"/>
    </location>
</feature>
<dbReference type="RefSeq" id="WP_267765982.1">
    <property type="nucleotide sequence ID" value="NZ_JAPNKE010000002.1"/>
</dbReference>
<dbReference type="Proteomes" id="UP001150924">
    <property type="component" value="Unassembled WGS sequence"/>
</dbReference>
<organism evidence="2 3">
    <name type="scientific">Nannocystis pusilla</name>
    <dbReference type="NCBI Taxonomy" id="889268"/>
    <lineage>
        <taxon>Bacteria</taxon>
        <taxon>Pseudomonadati</taxon>
        <taxon>Myxococcota</taxon>
        <taxon>Polyangia</taxon>
        <taxon>Nannocystales</taxon>
        <taxon>Nannocystaceae</taxon>
        <taxon>Nannocystis</taxon>
    </lineage>
</organism>
<feature type="region of interest" description="Disordered" evidence="1">
    <location>
        <begin position="149"/>
        <end position="187"/>
    </location>
</feature>
<gene>
    <name evidence="2" type="ORF">OV079_02395</name>
</gene>
<sequence>MTAVDTIELETNPETASYRHGLRRRLHTVRSQYEDEVADAKRDGLADEVASSTAGRAVQGSIRALLSELLARAALPAVREFLATGHAGHESVAGLLADRALLELVESAYPEPTWTAQAYLDRHEAEDDALWLAWMTAWAEAFDASASAPRRSSRTIAPTTVGKNDPPTEKTRTDMTSSDASSKPTLSPRMQNIISLLTLAANAYVAADKCRQERLAGETVRPATLEDVMAKSGLRIPGIQDALVQLMGGSEEAKKAASLLVTRPTSQSSFVSSRGSSAGPRRPQSSPHRPRRNRPRAPRQAW</sequence>
<feature type="compositionally biased region" description="Basic residues" evidence="1">
    <location>
        <begin position="288"/>
        <end position="302"/>
    </location>
</feature>
<evidence type="ECO:0000256" key="1">
    <source>
        <dbReference type="SAM" id="MobiDB-lite"/>
    </source>
</evidence>
<evidence type="ECO:0000313" key="3">
    <source>
        <dbReference type="Proteomes" id="UP001150924"/>
    </source>
</evidence>
<evidence type="ECO:0000313" key="2">
    <source>
        <dbReference type="EMBL" id="MCY1004435.1"/>
    </source>
</evidence>
<comment type="caution">
    <text evidence="2">The sequence shown here is derived from an EMBL/GenBank/DDBJ whole genome shotgun (WGS) entry which is preliminary data.</text>
</comment>
<reference evidence="2" key="1">
    <citation type="submission" date="2022-11" db="EMBL/GenBank/DDBJ databases">
        <title>Minimal conservation of predation-associated metabolite biosynthetic gene clusters underscores biosynthetic potential of Myxococcota including descriptions for ten novel species: Archangium lansinium sp. nov., Myxococcus landrumus sp. nov., Nannocystis bai.</title>
        <authorList>
            <person name="Ahearne A."/>
            <person name="Stevens C."/>
            <person name="Phillips K."/>
        </authorList>
    </citation>
    <scope>NUCLEOTIDE SEQUENCE</scope>
    <source>
        <strain evidence="2">Na p29</strain>
    </source>
</reference>
<proteinExistence type="predicted"/>
<dbReference type="AlphaFoldDB" id="A0A9X3IV16"/>
<accession>A0A9X3IV16</accession>
<keyword evidence="3" id="KW-1185">Reference proteome</keyword>
<dbReference type="EMBL" id="JAPNKE010000002">
    <property type="protein sequence ID" value="MCY1004435.1"/>
    <property type="molecule type" value="Genomic_DNA"/>
</dbReference>